<proteinExistence type="predicted"/>
<dbReference type="InterPro" id="IPR036397">
    <property type="entry name" value="RNaseH_sf"/>
</dbReference>
<dbReference type="PANTHER" id="PTHR37984:SF13">
    <property type="entry name" value="RIBONUCLEASE H"/>
    <property type="match status" value="1"/>
</dbReference>
<feature type="region of interest" description="Disordered" evidence="1">
    <location>
        <begin position="193"/>
        <end position="272"/>
    </location>
</feature>
<protein>
    <submittedName>
        <fullName evidence="3">Putative tick transposon</fullName>
    </submittedName>
</protein>
<dbReference type="SUPFAM" id="SSF53098">
    <property type="entry name" value="Ribonuclease H-like"/>
    <property type="match status" value="1"/>
</dbReference>
<dbReference type="InterPro" id="IPR012337">
    <property type="entry name" value="RNaseH-like_sf"/>
</dbReference>
<dbReference type="Gene3D" id="3.30.420.10">
    <property type="entry name" value="Ribonuclease H-like superfamily/Ribonuclease H"/>
    <property type="match status" value="1"/>
</dbReference>
<dbReference type="InterPro" id="IPR001584">
    <property type="entry name" value="Integrase_cat-core"/>
</dbReference>
<reference evidence="3" key="1">
    <citation type="journal article" date="2018" name="PLoS Negl. Trop. Dis.">
        <title>Sialome diversity of ticks revealed by RNAseq of single tick salivary glands.</title>
        <authorList>
            <person name="Perner J."/>
            <person name="Kropackova S."/>
            <person name="Kopacek P."/>
            <person name="Ribeiro J.M."/>
        </authorList>
    </citation>
    <scope>NUCLEOTIDE SEQUENCE</scope>
    <source>
        <strain evidence="3">Siblings of single egg batch collected in Ceske Budejovice</strain>
        <tissue evidence="3">Salivary glands</tissue>
    </source>
</reference>
<feature type="domain" description="Integrase catalytic" evidence="2">
    <location>
        <begin position="1"/>
        <end position="126"/>
    </location>
</feature>
<dbReference type="EMBL" id="GEGO01007524">
    <property type="protein sequence ID" value="JAR87880.1"/>
    <property type="molecule type" value="Transcribed_RNA"/>
</dbReference>
<accession>A0A147BAS0</accession>
<evidence type="ECO:0000256" key="1">
    <source>
        <dbReference type="SAM" id="MobiDB-lite"/>
    </source>
</evidence>
<name>A0A147BAS0_IXORI</name>
<sequence length="272" mass="30256">MPQATSAAVINALRNLFATFGIPRKVVSDNGSAFFFNEITKFYASNGVQAVTAAAYHPATNGQAERYIAELKRALLKDTTGSIQRRLARFLFRQHSTAHSATGVTPARAMFGRELPCPLDLLQPKTAMEAKESQEPLGPARRFARGERELVRQFLAKPDWVRGKILLRAGPRSWLIECAGGKVRRHLVHIRKTTQEEETSTQPAEWSVTDDLGEPDAPQPAEWSVTDDVGEPDAPQQLPATRTSQLFGRQLRSPRARRPPDRYKDFVVGGKN</sequence>
<dbReference type="PROSITE" id="PS50994">
    <property type="entry name" value="INTEGRASE"/>
    <property type="match status" value="1"/>
</dbReference>
<organism evidence="3">
    <name type="scientific">Ixodes ricinus</name>
    <name type="common">Common tick</name>
    <name type="synonym">Acarus ricinus</name>
    <dbReference type="NCBI Taxonomy" id="34613"/>
    <lineage>
        <taxon>Eukaryota</taxon>
        <taxon>Metazoa</taxon>
        <taxon>Ecdysozoa</taxon>
        <taxon>Arthropoda</taxon>
        <taxon>Chelicerata</taxon>
        <taxon>Arachnida</taxon>
        <taxon>Acari</taxon>
        <taxon>Parasitiformes</taxon>
        <taxon>Ixodida</taxon>
        <taxon>Ixodoidea</taxon>
        <taxon>Ixodidae</taxon>
        <taxon>Ixodinae</taxon>
        <taxon>Ixodes</taxon>
    </lineage>
</organism>
<dbReference type="PANTHER" id="PTHR37984">
    <property type="entry name" value="PROTEIN CBG26694"/>
    <property type="match status" value="1"/>
</dbReference>
<evidence type="ECO:0000313" key="3">
    <source>
        <dbReference type="EMBL" id="JAR87880.1"/>
    </source>
</evidence>
<dbReference type="GO" id="GO:0015074">
    <property type="term" value="P:DNA integration"/>
    <property type="evidence" value="ECO:0007669"/>
    <property type="project" value="InterPro"/>
</dbReference>
<feature type="compositionally biased region" description="Polar residues" evidence="1">
    <location>
        <begin position="238"/>
        <end position="247"/>
    </location>
</feature>
<dbReference type="AlphaFoldDB" id="A0A147BAS0"/>
<dbReference type="InterPro" id="IPR050951">
    <property type="entry name" value="Retrovirus_Pol_polyprotein"/>
</dbReference>
<dbReference type="GO" id="GO:0003676">
    <property type="term" value="F:nucleic acid binding"/>
    <property type="evidence" value="ECO:0007669"/>
    <property type="project" value="InterPro"/>
</dbReference>
<evidence type="ECO:0000259" key="2">
    <source>
        <dbReference type="PROSITE" id="PS50994"/>
    </source>
</evidence>